<name>A0ABS4BSQ8_9FLAO</name>
<dbReference type="Gene3D" id="2.20.110.10">
    <property type="entry name" value="Histone H3 K4-specific methyltransferase SET7/9 N-terminal domain"/>
    <property type="match status" value="2"/>
</dbReference>
<dbReference type="Proteomes" id="UP000670776">
    <property type="component" value="Unassembled WGS sequence"/>
</dbReference>
<evidence type="ECO:0000313" key="2">
    <source>
        <dbReference type="Proteomes" id="UP000670776"/>
    </source>
</evidence>
<dbReference type="PANTHER" id="PTHR33706:SF1">
    <property type="entry name" value="TPR REPEAT PROTEIN"/>
    <property type="match status" value="1"/>
</dbReference>
<gene>
    <name evidence="1" type="ORF">J8H85_07250</name>
</gene>
<reference evidence="1 2" key="1">
    <citation type="submission" date="2021-04" db="EMBL/GenBank/DDBJ databases">
        <title>Mariniflexile gromovii gen. nov., sp. nov., a gliding bacterium isolated from the sea urchin Strongylocentrotus intermedius.</title>
        <authorList>
            <person name="Ko S."/>
            <person name="Le V."/>
            <person name="Ahn C.-Y."/>
            <person name="Oh H.-M."/>
        </authorList>
    </citation>
    <scope>NUCLEOTIDE SEQUENCE [LARGE SCALE GENOMIC DNA]</scope>
    <source>
        <strain evidence="1 2">KCTC 12570</strain>
    </source>
</reference>
<protein>
    <submittedName>
        <fullName evidence="1">Toxin-antitoxin system YwqK family antitoxin</fullName>
    </submittedName>
</protein>
<accession>A0ABS4BSQ8</accession>
<organism evidence="1 2">
    <name type="scientific">Mariniflexile gromovii</name>
    <dbReference type="NCBI Taxonomy" id="362523"/>
    <lineage>
        <taxon>Bacteria</taxon>
        <taxon>Pseudomonadati</taxon>
        <taxon>Bacteroidota</taxon>
        <taxon>Flavobacteriia</taxon>
        <taxon>Flavobacteriales</taxon>
        <taxon>Flavobacteriaceae</taxon>
        <taxon>Mariniflexile</taxon>
    </lineage>
</organism>
<dbReference type="InterPro" id="IPR011652">
    <property type="entry name" value="MORN_2"/>
</dbReference>
<sequence length="218" mass="25243">MVSAQEINQLDANGKNHGIWKKNFEGTNIPRYEGEFLHGKEIGTFKFYKNIKKKAVLTATKEFNEKDSKAYVKFYASTGKVISEGQMDGKKYIGEWKYYQKTNNKLLTLEHYNDSGILHGERIVYYPNGQIAEKQTYKDGKLEGVSVVYSEKNVVLSEVIYVNGELHGYSKYYSPKGELVAEGLYKKDKKDGIWKYYKDGKLTEEKDFSYIPKYIKKP</sequence>
<proteinExistence type="predicted"/>
<dbReference type="Pfam" id="PF07661">
    <property type="entry name" value="MORN_2"/>
    <property type="match status" value="2"/>
</dbReference>
<comment type="caution">
    <text evidence="1">The sequence shown here is derived from an EMBL/GenBank/DDBJ whole genome shotgun (WGS) entry which is preliminary data.</text>
</comment>
<dbReference type="EMBL" id="JAGJCB010000005">
    <property type="protein sequence ID" value="MBP0903620.1"/>
    <property type="molecule type" value="Genomic_DNA"/>
</dbReference>
<dbReference type="PANTHER" id="PTHR33706">
    <property type="entry name" value="MORN VARIANT REPEAT PROTEIN"/>
    <property type="match status" value="1"/>
</dbReference>
<dbReference type="SUPFAM" id="SSF82185">
    <property type="entry name" value="Histone H3 K4-specific methyltransferase SET7/9 N-terminal domain"/>
    <property type="match status" value="1"/>
</dbReference>
<evidence type="ECO:0000313" key="1">
    <source>
        <dbReference type="EMBL" id="MBP0903620.1"/>
    </source>
</evidence>
<keyword evidence="2" id="KW-1185">Reference proteome</keyword>